<keyword evidence="6 14" id="KW-0067">ATP-binding</keyword>
<dbReference type="InterPro" id="IPR005753">
    <property type="entry name" value="DNA_helicase_ATP-dep_UvrD"/>
</dbReference>
<dbReference type="GO" id="GO:0006260">
    <property type="term" value="P:DNA replication"/>
    <property type="evidence" value="ECO:0007669"/>
    <property type="project" value="InterPro"/>
</dbReference>
<dbReference type="Pfam" id="PF13361">
    <property type="entry name" value="UvrD_C"/>
    <property type="match status" value="2"/>
</dbReference>
<evidence type="ECO:0000256" key="7">
    <source>
        <dbReference type="ARBA" id="ARBA00023125"/>
    </source>
</evidence>
<dbReference type="AlphaFoldDB" id="B8GTC4"/>
<dbReference type="InterPro" id="IPR013986">
    <property type="entry name" value="DExx_box_DNA_helicase_dom_sf"/>
</dbReference>
<dbReference type="OrthoDB" id="9806690at2"/>
<keyword evidence="5 14" id="KW-0347">Helicase</keyword>
<evidence type="ECO:0000256" key="10">
    <source>
        <dbReference type="ARBA" id="ARBA00034617"/>
    </source>
</evidence>
<evidence type="ECO:0000313" key="18">
    <source>
        <dbReference type="Proteomes" id="UP000002383"/>
    </source>
</evidence>
<dbReference type="STRING" id="396588.Tgr7_0080"/>
<dbReference type="PANTHER" id="PTHR11070">
    <property type="entry name" value="UVRD / RECB / PCRA DNA HELICASE FAMILY MEMBER"/>
    <property type="match status" value="1"/>
</dbReference>
<accession>B8GTC4</accession>
<dbReference type="SUPFAM" id="SSF52540">
    <property type="entry name" value="P-loop containing nucleoside triphosphate hydrolases"/>
    <property type="match status" value="1"/>
</dbReference>
<dbReference type="FunFam" id="1.10.486.10:FF:000003">
    <property type="entry name" value="ATP-dependent DNA helicase"/>
    <property type="match status" value="1"/>
</dbReference>
<dbReference type="InterPro" id="IPR027417">
    <property type="entry name" value="P-loop_NTPase"/>
</dbReference>
<evidence type="ECO:0000256" key="8">
    <source>
        <dbReference type="ARBA" id="ARBA00023204"/>
    </source>
</evidence>
<dbReference type="GO" id="GO:0033202">
    <property type="term" value="C:DNA helicase complex"/>
    <property type="evidence" value="ECO:0007669"/>
    <property type="project" value="TreeGrafter"/>
</dbReference>
<evidence type="ECO:0000256" key="2">
    <source>
        <dbReference type="ARBA" id="ARBA00022741"/>
    </source>
</evidence>
<dbReference type="EC" id="5.6.2.4" evidence="11"/>
<dbReference type="InterPro" id="IPR014016">
    <property type="entry name" value="UvrD-like_ATP-bd"/>
</dbReference>
<feature type="domain" description="UvrD-like helicase ATP-binding" evidence="15">
    <location>
        <begin position="8"/>
        <end position="286"/>
    </location>
</feature>
<gene>
    <name evidence="17" type="ordered locus">Tgr7_0080</name>
</gene>
<dbReference type="eggNOG" id="COG0210">
    <property type="taxonomic scope" value="Bacteria"/>
</dbReference>
<dbReference type="PROSITE" id="PS51217">
    <property type="entry name" value="UVRD_HELICASE_CTER"/>
    <property type="match status" value="1"/>
</dbReference>
<dbReference type="HOGENOM" id="CLU_004585_5_5_6"/>
<dbReference type="InterPro" id="IPR014017">
    <property type="entry name" value="DNA_helicase_UvrD-like_C"/>
</dbReference>
<dbReference type="PANTHER" id="PTHR11070:SF2">
    <property type="entry name" value="ATP-DEPENDENT DNA HELICASE SRS2"/>
    <property type="match status" value="1"/>
</dbReference>
<dbReference type="GO" id="GO:0003677">
    <property type="term" value="F:DNA binding"/>
    <property type="evidence" value="ECO:0007669"/>
    <property type="project" value="UniProtKB-KW"/>
</dbReference>
<dbReference type="NCBIfam" id="TIGR01075">
    <property type="entry name" value="uvrD"/>
    <property type="match status" value="1"/>
</dbReference>
<keyword evidence="3" id="KW-0227">DNA damage</keyword>
<dbReference type="Pfam" id="PF00580">
    <property type="entry name" value="UvrD-helicase"/>
    <property type="match status" value="1"/>
</dbReference>
<dbReference type="FunFam" id="3.40.50.300:FF:001201">
    <property type="entry name" value="ATP-dependent DNA helicase UvrD2"/>
    <property type="match status" value="1"/>
</dbReference>
<dbReference type="Gene3D" id="3.40.50.300">
    <property type="entry name" value="P-loop containing nucleotide triphosphate hydrolases"/>
    <property type="match status" value="2"/>
</dbReference>
<keyword evidence="9" id="KW-0413">Isomerase</keyword>
<evidence type="ECO:0000259" key="16">
    <source>
        <dbReference type="PROSITE" id="PS51217"/>
    </source>
</evidence>
<evidence type="ECO:0000313" key="17">
    <source>
        <dbReference type="EMBL" id="ACL71184.1"/>
    </source>
</evidence>
<dbReference type="NCBIfam" id="NF008743">
    <property type="entry name" value="PRK11773.1"/>
    <property type="match status" value="1"/>
</dbReference>
<name>B8GTC4_THISH</name>
<evidence type="ECO:0000256" key="3">
    <source>
        <dbReference type="ARBA" id="ARBA00022763"/>
    </source>
</evidence>
<evidence type="ECO:0000256" key="5">
    <source>
        <dbReference type="ARBA" id="ARBA00022806"/>
    </source>
</evidence>
<dbReference type="PROSITE" id="PS51198">
    <property type="entry name" value="UVRD_HELICASE_ATP_BIND"/>
    <property type="match status" value="1"/>
</dbReference>
<evidence type="ECO:0000256" key="4">
    <source>
        <dbReference type="ARBA" id="ARBA00022801"/>
    </source>
</evidence>
<keyword evidence="7" id="KW-0238">DNA-binding</keyword>
<dbReference type="FunFam" id="1.10.10.160:FF:000002">
    <property type="entry name" value="DNA helicase"/>
    <property type="match status" value="1"/>
</dbReference>
<dbReference type="EMBL" id="CP001339">
    <property type="protein sequence ID" value="ACL71184.1"/>
    <property type="molecule type" value="Genomic_DNA"/>
</dbReference>
<dbReference type="Gene3D" id="1.10.10.160">
    <property type="match status" value="1"/>
</dbReference>
<feature type="domain" description="UvrD-like helicase C-terminal" evidence="16">
    <location>
        <begin position="287"/>
        <end position="565"/>
    </location>
</feature>
<evidence type="ECO:0000256" key="14">
    <source>
        <dbReference type="PROSITE-ProRule" id="PRU00560"/>
    </source>
</evidence>
<evidence type="ECO:0000256" key="9">
    <source>
        <dbReference type="ARBA" id="ARBA00023235"/>
    </source>
</evidence>
<reference evidence="17 18" key="1">
    <citation type="journal article" date="2011" name="Stand. Genomic Sci.">
        <title>Complete genome sequence of 'Thioalkalivibrio sulfidophilus' HL-EbGr7.</title>
        <authorList>
            <person name="Muyzer G."/>
            <person name="Sorokin D.Y."/>
            <person name="Mavromatis K."/>
            <person name="Lapidus A."/>
            <person name="Clum A."/>
            <person name="Ivanova N."/>
            <person name="Pati A."/>
            <person name="d'Haeseleer P."/>
            <person name="Woyke T."/>
            <person name="Kyrpides N.C."/>
        </authorList>
    </citation>
    <scope>NUCLEOTIDE SEQUENCE [LARGE SCALE GENOMIC DNA]</scope>
    <source>
        <strain evidence="17 18">HL-EbGR7</strain>
    </source>
</reference>
<evidence type="ECO:0000256" key="6">
    <source>
        <dbReference type="ARBA" id="ARBA00022840"/>
    </source>
</evidence>
<evidence type="ECO:0000256" key="1">
    <source>
        <dbReference type="ARBA" id="ARBA00009922"/>
    </source>
</evidence>
<dbReference type="RefSeq" id="WP_012636673.1">
    <property type="nucleotide sequence ID" value="NC_011901.1"/>
</dbReference>
<comment type="catalytic activity">
    <reaction evidence="13">
        <text>ATP + H2O = ADP + phosphate + H(+)</text>
        <dbReference type="Rhea" id="RHEA:13065"/>
        <dbReference type="ChEBI" id="CHEBI:15377"/>
        <dbReference type="ChEBI" id="CHEBI:15378"/>
        <dbReference type="ChEBI" id="CHEBI:30616"/>
        <dbReference type="ChEBI" id="CHEBI:43474"/>
        <dbReference type="ChEBI" id="CHEBI:456216"/>
        <dbReference type="EC" id="5.6.2.4"/>
    </reaction>
</comment>
<sequence>MDVTTLLDSLNPAQREAVSADPGPVLVLAGAGSGKTRVLTHRIAWLIQVEGLSPHSILAVTFTNKAAAEMRGRIEALLGMPVRGMWVGTFHGLAHRLLRAHWQDAGLPQGFQILDSDDQLRMVKRVLKALELDEARWPPRQAQWFINARKDEGVRPQHMEDHGDPVNRQLVRIYSAYEAACKRAGVVDFAELLLRALELLRDTPALLEHYRARFRHILVDEFQDTNAIQYGWLRLLAGSRIPVFAVGDDDQSIYGWRGARIEHIQHFSRDFPGTRTVRLEQNYRSTGNILRAANALIEHNDGRLGKNLWTEDSEGAPIALYAAFNEQDEARFVAGRIEEWQREGHRHSEVAILYRSNAQSRVFEEALIQARIPYRVYGGLRFFERAEIKDALAYLRLVASREDDAAFERVVNQPARGLGERTLAQIRDLARERDQSLWSASAHLLETGGLTARAGNALRGFLALVDGLAEACRDLPLHEQAEHVIQHSGLRDFYAAEKGEKAQARVENLDELVSAARGFSFDPETHGDMDTLTAFLAHAALESGEGEASAFEDCVQLMTLHSAKGLEFPLVFMAGMEEGLFPHRMSVEEPGRMEEERRLAYVGITRARRQLVLCYAESRRLHGRETYNAPSRFLAELPAELIEDIRPRARISQPVFRRPEQVANDAGDGLRVGVRVAHQKFGEGVITDCEGQGSNARIQVHFADHGAKWLVAGYAKLEKVS</sequence>
<feature type="binding site" evidence="14">
    <location>
        <begin position="29"/>
        <end position="36"/>
    </location>
    <ligand>
        <name>ATP</name>
        <dbReference type="ChEBI" id="CHEBI:30616"/>
    </ligand>
</feature>
<dbReference type="CDD" id="cd18807">
    <property type="entry name" value="SF1_C_UvrD"/>
    <property type="match status" value="1"/>
</dbReference>
<comment type="similarity">
    <text evidence="1">Belongs to the helicase family. UvrD subfamily.</text>
</comment>
<keyword evidence="8" id="KW-0234">DNA repair</keyword>
<evidence type="ECO:0000256" key="12">
    <source>
        <dbReference type="ARBA" id="ARBA00034923"/>
    </source>
</evidence>
<dbReference type="GO" id="GO:0016887">
    <property type="term" value="F:ATP hydrolysis activity"/>
    <property type="evidence" value="ECO:0007669"/>
    <property type="project" value="RHEA"/>
</dbReference>
<dbReference type="Pfam" id="PF21196">
    <property type="entry name" value="PcrA_UvrD_tudor"/>
    <property type="match status" value="1"/>
</dbReference>
<dbReference type="InterPro" id="IPR000212">
    <property type="entry name" value="DNA_helicase_UvrD/REP"/>
</dbReference>
<dbReference type="Gene3D" id="1.10.486.10">
    <property type="entry name" value="PCRA, domain 4"/>
    <property type="match status" value="1"/>
</dbReference>
<dbReference type="Proteomes" id="UP000002383">
    <property type="component" value="Chromosome"/>
</dbReference>
<dbReference type="GO" id="GO:0043138">
    <property type="term" value="F:3'-5' DNA helicase activity"/>
    <property type="evidence" value="ECO:0007669"/>
    <property type="project" value="UniProtKB-EC"/>
</dbReference>
<dbReference type="GO" id="GO:0005829">
    <property type="term" value="C:cytosol"/>
    <property type="evidence" value="ECO:0007669"/>
    <property type="project" value="TreeGrafter"/>
</dbReference>
<proteinExistence type="inferred from homology"/>
<keyword evidence="4 14" id="KW-0378">Hydrolase</keyword>
<organism evidence="17 18">
    <name type="scientific">Thioalkalivibrio sulfidiphilus (strain HL-EbGR7)</name>
    <dbReference type="NCBI Taxonomy" id="396588"/>
    <lineage>
        <taxon>Bacteria</taxon>
        <taxon>Pseudomonadati</taxon>
        <taxon>Pseudomonadota</taxon>
        <taxon>Gammaproteobacteria</taxon>
        <taxon>Chromatiales</taxon>
        <taxon>Ectothiorhodospiraceae</taxon>
        <taxon>Thioalkalivibrio</taxon>
    </lineage>
</organism>
<comment type="catalytic activity">
    <reaction evidence="10">
        <text>Couples ATP hydrolysis with the unwinding of duplex DNA by translocating in the 3'-5' direction.</text>
        <dbReference type="EC" id="5.6.2.4"/>
    </reaction>
</comment>
<dbReference type="GO" id="GO:0005524">
    <property type="term" value="F:ATP binding"/>
    <property type="evidence" value="ECO:0007669"/>
    <property type="project" value="UniProtKB-UniRule"/>
</dbReference>
<keyword evidence="2 14" id="KW-0547">Nucleotide-binding</keyword>
<evidence type="ECO:0000256" key="13">
    <source>
        <dbReference type="ARBA" id="ARBA00048988"/>
    </source>
</evidence>
<evidence type="ECO:0000259" key="15">
    <source>
        <dbReference type="PROSITE" id="PS51198"/>
    </source>
</evidence>
<dbReference type="CDD" id="cd17932">
    <property type="entry name" value="DEXQc_UvrD"/>
    <property type="match status" value="1"/>
</dbReference>
<dbReference type="KEGG" id="tgr:Tgr7_0080"/>
<protein>
    <recommendedName>
        <fullName evidence="11">DNA 3'-5' helicase</fullName>
        <ecNumber evidence="11">5.6.2.4</ecNumber>
    </recommendedName>
    <alternativeName>
        <fullName evidence="12">DNA 3'-5' helicase II</fullName>
    </alternativeName>
</protein>
<dbReference type="GO" id="GO:0000725">
    <property type="term" value="P:recombinational repair"/>
    <property type="evidence" value="ECO:0007669"/>
    <property type="project" value="TreeGrafter"/>
</dbReference>
<keyword evidence="18" id="KW-1185">Reference proteome</keyword>
<evidence type="ECO:0000256" key="11">
    <source>
        <dbReference type="ARBA" id="ARBA00034808"/>
    </source>
</evidence>